<comment type="caution">
    <text evidence="3">The sequence shown here is derived from an EMBL/GenBank/DDBJ whole genome shotgun (WGS) entry which is preliminary data.</text>
</comment>
<feature type="region of interest" description="Disordered" evidence="1">
    <location>
        <begin position="1"/>
        <end position="20"/>
    </location>
</feature>
<dbReference type="OrthoDB" id="1919336at2759"/>
<evidence type="ECO:0000259" key="2">
    <source>
        <dbReference type="PROSITE" id="PS50105"/>
    </source>
</evidence>
<feature type="compositionally biased region" description="Low complexity" evidence="1">
    <location>
        <begin position="222"/>
        <end position="232"/>
    </location>
</feature>
<evidence type="ECO:0000313" key="3">
    <source>
        <dbReference type="EMBL" id="KAG0143857.1"/>
    </source>
</evidence>
<accession>A0A9P6T959</accession>
<evidence type="ECO:0000256" key="1">
    <source>
        <dbReference type="SAM" id="MobiDB-lite"/>
    </source>
</evidence>
<dbReference type="AlphaFoldDB" id="A0A9P6T959"/>
<dbReference type="PROSITE" id="PS50105">
    <property type="entry name" value="SAM_DOMAIN"/>
    <property type="match status" value="1"/>
</dbReference>
<dbReference type="CDD" id="cd09487">
    <property type="entry name" value="SAM_superfamily"/>
    <property type="match status" value="1"/>
</dbReference>
<name>A0A9P6T959_9BASI</name>
<feature type="compositionally biased region" description="Basic residues" evidence="1">
    <location>
        <begin position="239"/>
        <end position="249"/>
    </location>
</feature>
<dbReference type="InterPro" id="IPR013761">
    <property type="entry name" value="SAM/pointed_sf"/>
</dbReference>
<feature type="domain" description="SAM" evidence="2">
    <location>
        <begin position="74"/>
        <end position="119"/>
    </location>
</feature>
<proteinExistence type="predicted"/>
<feature type="compositionally biased region" description="Polar residues" evidence="1">
    <location>
        <begin position="160"/>
        <end position="174"/>
    </location>
</feature>
<dbReference type="InterPro" id="IPR001660">
    <property type="entry name" value="SAM"/>
</dbReference>
<keyword evidence="4" id="KW-1185">Reference proteome</keyword>
<dbReference type="SUPFAM" id="SSF47769">
    <property type="entry name" value="SAM/Pointed domain"/>
    <property type="match status" value="1"/>
</dbReference>
<dbReference type="Gene3D" id="1.10.150.50">
    <property type="entry name" value="Transcription Factor, Ets-1"/>
    <property type="match status" value="1"/>
</dbReference>
<dbReference type="EMBL" id="MU167309">
    <property type="protein sequence ID" value="KAG0143857.1"/>
    <property type="molecule type" value="Genomic_DNA"/>
</dbReference>
<evidence type="ECO:0000313" key="4">
    <source>
        <dbReference type="Proteomes" id="UP000886653"/>
    </source>
</evidence>
<feature type="region of interest" description="Disordered" evidence="1">
    <location>
        <begin position="34"/>
        <end position="70"/>
    </location>
</feature>
<protein>
    <recommendedName>
        <fullName evidence="2">SAM domain-containing protein</fullName>
    </recommendedName>
</protein>
<feature type="compositionally biased region" description="Low complexity" evidence="1">
    <location>
        <begin position="40"/>
        <end position="70"/>
    </location>
</feature>
<gene>
    <name evidence="3" type="ORF">CROQUDRAFT_134744</name>
</gene>
<feature type="region of interest" description="Disordered" evidence="1">
    <location>
        <begin position="222"/>
        <end position="251"/>
    </location>
</feature>
<dbReference type="Pfam" id="PF00536">
    <property type="entry name" value="SAM_1"/>
    <property type="match status" value="1"/>
</dbReference>
<dbReference type="Proteomes" id="UP000886653">
    <property type="component" value="Unassembled WGS sequence"/>
</dbReference>
<dbReference type="SMART" id="SM00454">
    <property type="entry name" value="SAM"/>
    <property type="match status" value="1"/>
</dbReference>
<reference evidence="3" key="1">
    <citation type="submission" date="2013-11" db="EMBL/GenBank/DDBJ databases">
        <title>Genome sequence of the fusiform rust pathogen reveals effectors for host alternation and coevolution with pine.</title>
        <authorList>
            <consortium name="DOE Joint Genome Institute"/>
            <person name="Smith K."/>
            <person name="Pendleton A."/>
            <person name="Kubisiak T."/>
            <person name="Anderson C."/>
            <person name="Salamov A."/>
            <person name="Aerts A."/>
            <person name="Riley R."/>
            <person name="Clum A."/>
            <person name="Lindquist E."/>
            <person name="Ence D."/>
            <person name="Campbell M."/>
            <person name="Kronenberg Z."/>
            <person name="Feau N."/>
            <person name="Dhillon B."/>
            <person name="Hamelin R."/>
            <person name="Burleigh J."/>
            <person name="Smith J."/>
            <person name="Yandell M."/>
            <person name="Nelson C."/>
            <person name="Grigoriev I."/>
            <person name="Davis J."/>
        </authorList>
    </citation>
    <scope>NUCLEOTIDE SEQUENCE</scope>
    <source>
        <strain evidence="3">G11</strain>
    </source>
</reference>
<feature type="region of interest" description="Disordered" evidence="1">
    <location>
        <begin position="152"/>
        <end position="174"/>
    </location>
</feature>
<sequence>MSDQQEIIKHSGSAQKSLVRPTWTPISNTIFKSGGLPHLTQSSQQSTSSHTSPVLKSPTGPFSAISSSSTGSIESQSSVQQFLHTLGLSEYLETFLNEGFDRLHSIEAITEEDLEYMGVKRGHRRILQRALATRGQLPGFPHITVQGLTTIPELRPYTPPESTTDLSSGLTTQKPSVPIESLLNAQEQNVSRPQGFSSTLPNQAQTNQQSLCVRTDVSLSQSIPASSAPAASNEVLQPTKRKRKYRRHPKPENVHLSCYAYMGLISNDYHRLSLPQPT</sequence>
<organism evidence="3 4">
    <name type="scientific">Cronartium quercuum f. sp. fusiforme G11</name>
    <dbReference type="NCBI Taxonomy" id="708437"/>
    <lineage>
        <taxon>Eukaryota</taxon>
        <taxon>Fungi</taxon>
        <taxon>Dikarya</taxon>
        <taxon>Basidiomycota</taxon>
        <taxon>Pucciniomycotina</taxon>
        <taxon>Pucciniomycetes</taxon>
        <taxon>Pucciniales</taxon>
        <taxon>Coleosporiaceae</taxon>
        <taxon>Cronartium</taxon>
    </lineage>
</organism>